<protein>
    <submittedName>
        <fullName evidence="4">Peptidase M23-like protein</fullName>
    </submittedName>
</protein>
<dbReference type="Gene3D" id="2.70.70.10">
    <property type="entry name" value="Glucose Permease (Domain IIA)"/>
    <property type="match status" value="1"/>
</dbReference>
<dbReference type="PANTHER" id="PTHR21666:SF289">
    <property type="entry name" value="L-ALA--D-GLU ENDOPEPTIDASE"/>
    <property type="match status" value="1"/>
</dbReference>
<dbReference type="AlphaFoldDB" id="A0A2M9D8C1"/>
<evidence type="ECO:0000256" key="2">
    <source>
        <dbReference type="SAM" id="SignalP"/>
    </source>
</evidence>
<proteinExistence type="predicted"/>
<sequence>MILAILIAVVTGASAPVSAEAGWSWPVEAPHPIIRPYIAPETPYSAGHRGIDIGAGASIEVRAPAAGVVHFAGTVVDRPVLSIRHSGGLITSYEPVTSALARGDPVAQGEIVGELQPGHCSVSCLHFGVRLNGEYVSPLNYLGAIPRAILLPTRKP</sequence>
<dbReference type="GO" id="GO:0004222">
    <property type="term" value="F:metalloendopeptidase activity"/>
    <property type="evidence" value="ECO:0007669"/>
    <property type="project" value="TreeGrafter"/>
</dbReference>
<dbReference type="Pfam" id="PF01551">
    <property type="entry name" value="Peptidase_M23"/>
    <property type="match status" value="1"/>
</dbReference>
<comment type="caution">
    <text evidence="4">The sequence shown here is derived from an EMBL/GenBank/DDBJ whole genome shotgun (WGS) entry which is preliminary data.</text>
</comment>
<dbReference type="CDD" id="cd12797">
    <property type="entry name" value="M23_peptidase"/>
    <property type="match status" value="1"/>
</dbReference>
<dbReference type="PANTHER" id="PTHR21666">
    <property type="entry name" value="PEPTIDASE-RELATED"/>
    <property type="match status" value="1"/>
</dbReference>
<keyword evidence="5" id="KW-1185">Reference proteome</keyword>
<feature type="domain" description="M23ase beta-sheet core" evidence="3">
    <location>
        <begin position="47"/>
        <end position="138"/>
    </location>
</feature>
<dbReference type="InterPro" id="IPR016047">
    <property type="entry name" value="M23ase_b-sheet_dom"/>
</dbReference>
<name>A0A2M9D8C1_9MICO</name>
<dbReference type="EMBL" id="PGFH01000001">
    <property type="protein sequence ID" value="PJJ81976.1"/>
    <property type="molecule type" value="Genomic_DNA"/>
</dbReference>
<feature type="chain" id="PRO_5038728723" evidence="2">
    <location>
        <begin position="20"/>
        <end position="156"/>
    </location>
</feature>
<dbReference type="InterPro" id="IPR050570">
    <property type="entry name" value="Cell_wall_metabolism_enzyme"/>
</dbReference>
<evidence type="ECO:0000259" key="3">
    <source>
        <dbReference type="Pfam" id="PF01551"/>
    </source>
</evidence>
<evidence type="ECO:0000313" key="5">
    <source>
        <dbReference type="Proteomes" id="UP000231742"/>
    </source>
</evidence>
<organism evidence="4 5">
    <name type="scientific">Salinibacterium amurskyense</name>
    <dbReference type="NCBI Taxonomy" id="205941"/>
    <lineage>
        <taxon>Bacteria</taxon>
        <taxon>Bacillati</taxon>
        <taxon>Actinomycetota</taxon>
        <taxon>Actinomycetes</taxon>
        <taxon>Micrococcales</taxon>
        <taxon>Microbacteriaceae</taxon>
        <taxon>Salinibacterium</taxon>
    </lineage>
</organism>
<keyword evidence="1 2" id="KW-0732">Signal</keyword>
<gene>
    <name evidence="4" type="ORF">CLV85_1162</name>
</gene>
<evidence type="ECO:0000313" key="4">
    <source>
        <dbReference type="EMBL" id="PJJ81976.1"/>
    </source>
</evidence>
<accession>A0A2M9D8C1</accession>
<dbReference type="InterPro" id="IPR011055">
    <property type="entry name" value="Dup_hybrid_motif"/>
</dbReference>
<dbReference type="Proteomes" id="UP000231742">
    <property type="component" value="Unassembled WGS sequence"/>
</dbReference>
<feature type="signal peptide" evidence="2">
    <location>
        <begin position="1"/>
        <end position="19"/>
    </location>
</feature>
<dbReference type="SUPFAM" id="SSF51261">
    <property type="entry name" value="Duplicated hybrid motif"/>
    <property type="match status" value="1"/>
</dbReference>
<evidence type="ECO:0000256" key="1">
    <source>
        <dbReference type="ARBA" id="ARBA00022729"/>
    </source>
</evidence>
<reference evidence="4 5" key="1">
    <citation type="submission" date="2017-11" db="EMBL/GenBank/DDBJ databases">
        <title>Genomic Encyclopedia of Archaeal and Bacterial Type Strains, Phase II (KMG-II): From Individual Species to Whole Genera.</title>
        <authorList>
            <person name="Goeker M."/>
        </authorList>
    </citation>
    <scope>NUCLEOTIDE SEQUENCE [LARGE SCALE GENOMIC DNA]</scope>
    <source>
        <strain evidence="4 5">DSM 16400</strain>
    </source>
</reference>